<dbReference type="EMBL" id="WLYK01000001">
    <property type="protein sequence ID" value="MTD14005.1"/>
    <property type="molecule type" value="Genomic_DNA"/>
</dbReference>
<dbReference type="GO" id="GO:0008703">
    <property type="term" value="F:5-amino-6-(5-phosphoribosylamino)uracil reductase activity"/>
    <property type="evidence" value="ECO:0007669"/>
    <property type="project" value="InterPro"/>
</dbReference>
<dbReference type="InterPro" id="IPR050765">
    <property type="entry name" value="Riboflavin_Biosynth_HTPR"/>
</dbReference>
<proteinExistence type="predicted"/>
<feature type="domain" description="Bacterial bifunctional deaminase-reductase C-terminal" evidence="4">
    <location>
        <begin position="17"/>
        <end position="211"/>
    </location>
</feature>
<protein>
    <submittedName>
        <fullName evidence="5">Pyrimidine reductase family protein</fullName>
    </submittedName>
</protein>
<dbReference type="InterPro" id="IPR024072">
    <property type="entry name" value="DHFR-like_dom_sf"/>
</dbReference>
<dbReference type="RefSeq" id="WP_154767722.1">
    <property type="nucleotide sequence ID" value="NZ_WLYK01000001.1"/>
</dbReference>
<keyword evidence="2" id="KW-0521">NADP</keyword>
<evidence type="ECO:0000256" key="1">
    <source>
        <dbReference type="ARBA" id="ARBA00005104"/>
    </source>
</evidence>
<comment type="caution">
    <text evidence="5">The sequence shown here is derived from an EMBL/GenBank/DDBJ whole genome shotgun (WGS) entry which is preliminary data.</text>
</comment>
<dbReference type="InterPro" id="IPR002734">
    <property type="entry name" value="RibDG_C"/>
</dbReference>
<dbReference type="PANTHER" id="PTHR38011">
    <property type="entry name" value="DIHYDROFOLATE REDUCTASE FAMILY PROTEIN (AFU_ORTHOLOGUE AFUA_8G06820)"/>
    <property type="match status" value="1"/>
</dbReference>
<name>A0A7K1FIQ2_9ACTN</name>
<keyword evidence="6" id="KW-1185">Reference proteome</keyword>
<dbReference type="SUPFAM" id="SSF53597">
    <property type="entry name" value="Dihydrofolate reductase-like"/>
    <property type="match status" value="1"/>
</dbReference>
<evidence type="ECO:0000313" key="6">
    <source>
        <dbReference type="Proteomes" id="UP000460221"/>
    </source>
</evidence>
<dbReference type="GO" id="GO:0009231">
    <property type="term" value="P:riboflavin biosynthetic process"/>
    <property type="evidence" value="ECO:0007669"/>
    <property type="project" value="InterPro"/>
</dbReference>
<keyword evidence="3" id="KW-0560">Oxidoreductase</keyword>
<organism evidence="5 6">
    <name type="scientific">Nakamurella alba</name>
    <dbReference type="NCBI Taxonomy" id="2665158"/>
    <lineage>
        <taxon>Bacteria</taxon>
        <taxon>Bacillati</taxon>
        <taxon>Actinomycetota</taxon>
        <taxon>Actinomycetes</taxon>
        <taxon>Nakamurellales</taxon>
        <taxon>Nakamurellaceae</taxon>
        <taxon>Nakamurella</taxon>
    </lineage>
</organism>
<evidence type="ECO:0000313" key="5">
    <source>
        <dbReference type="EMBL" id="MTD14005.1"/>
    </source>
</evidence>
<dbReference type="AlphaFoldDB" id="A0A7K1FIQ2"/>
<accession>A0A7K1FIQ2</accession>
<dbReference type="Proteomes" id="UP000460221">
    <property type="component" value="Unassembled WGS sequence"/>
</dbReference>
<evidence type="ECO:0000256" key="3">
    <source>
        <dbReference type="ARBA" id="ARBA00023002"/>
    </source>
</evidence>
<sequence length="220" mass="22830">MTDRTDILSGYEWPVGPWTRANMITSMDGRAALDGVSGGLGNDTDQEILRTLRDGADVLLVGSGTVRAEGYEGIGTERPAGRPLRLAVVTGRGLPDGLRAIDTAAARPLLLTTTVGAARTPADIAAEIVVLGADHVDATAIVPALRERGLCRVLCEGGPSLLGELIAARRIDELCLTIAPFTVGAGAAPLLGPDSGPAARWALAGTAVDGDHLFTRYRRT</sequence>
<evidence type="ECO:0000259" key="4">
    <source>
        <dbReference type="Pfam" id="PF01872"/>
    </source>
</evidence>
<dbReference type="Gene3D" id="3.40.430.10">
    <property type="entry name" value="Dihydrofolate Reductase, subunit A"/>
    <property type="match status" value="1"/>
</dbReference>
<dbReference type="Pfam" id="PF01872">
    <property type="entry name" value="RibD_C"/>
    <property type="match status" value="1"/>
</dbReference>
<gene>
    <name evidence="5" type="ORF">GIS00_08615</name>
</gene>
<reference evidence="5 6" key="1">
    <citation type="submission" date="2019-11" db="EMBL/GenBank/DDBJ databases">
        <authorList>
            <person name="Jiang L.-Q."/>
        </authorList>
    </citation>
    <scope>NUCLEOTIDE SEQUENCE [LARGE SCALE GENOMIC DNA]</scope>
    <source>
        <strain evidence="5 6">YIM 132087</strain>
    </source>
</reference>
<comment type="pathway">
    <text evidence="1">Cofactor biosynthesis; riboflavin biosynthesis.</text>
</comment>
<dbReference type="PANTHER" id="PTHR38011:SF7">
    <property type="entry name" value="2,5-DIAMINO-6-RIBOSYLAMINO-4(3H)-PYRIMIDINONE 5'-PHOSPHATE REDUCTASE"/>
    <property type="match status" value="1"/>
</dbReference>
<evidence type="ECO:0000256" key="2">
    <source>
        <dbReference type="ARBA" id="ARBA00022857"/>
    </source>
</evidence>